<feature type="domain" description="DUF5916" evidence="2">
    <location>
        <begin position="240"/>
        <end position="350"/>
    </location>
</feature>
<comment type="caution">
    <text evidence="3">The sequence shown here is derived from an EMBL/GenBank/DDBJ whole genome shotgun (WGS) entry which is preliminary data.</text>
</comment>
<dbReference type="InterPro" id="IPR045670">
    <property type="entry name" value="DUF5916"/>
</dbReference>
<accession>A0A1L9B8J8</accession>
<dbReference type="RefSeq" id="WP_071900033.1">
    <property type="nucleotide sequence ID" value="NZ_MPIN01000005.1"/>
</dbReference>
<gene>
    <name evidence="3" type="ORF">BON30_20290</name>
</gene>
<evidence type="ECO:0000313" key="4">
    <source>
        <dbReference type="Proteomes" id="UP000182229"/>
    </source>
</evidence>
<dbReference type="OrthoDB" id="9786766at2"/>
<keyword evidence="1" id="KW-0732">Signal</keyword>
<reference evidence="3 4" key="2">
    <citation type="submission" date="2016-12" db="EMBL/GenBank/DDBJ databases">
        <title>Draft Genome Sequence of Cystobacter ferrugineus Strain Cbfe23.</title>
        <authorList>
            <person name="Akbar S."/>
            <person name="Dowd S.E."/>
            <person name="Stevens D.C."/>
        </authorList>
    </citation>
    <scope>NUCLEOTIDE SEQUENCE [LARGE SCALE GENOMIC DNA]</scope>
    <source>
        <strain evidence="3 4">Cbfe23</strain>
    </source>
</reference>
<evidence type="ECO:0000259" key="2">
    <source>
        <dbReference type="Pfam" id="PF19313"/>
    </source>
</evidence>
<organism evidence="3 4">
    <name type="scientific">Cystobacter ferrugineus</name>
    <dbReference type="NCBI Taxonomy" id="83449"/>
    <lineage>
        <taxon>Bacteria</taxon>
        <taxon>Pseudomonadati</taxon>
        <taxon>Myxococcota</taxon>
        <taxon>Myxococcia</taxon>
        <taxon>Myxococcales</taxon>
        <taxon>Cystobacterineae</taxon>
        <taxon>Archangiaceae</taxon>
        <taxon>Cystobacter</taxon>
    </lineage>
</organism>
<evidence type="ECO:0000313" key="3">
    <source>
        <dbReference type="EMBL" id="OJH38585.1"/>
    </source>
</evidence>
<dbReference type="AlphaFoldDB" id="A0A1L9B8J8"/>
<feature type="domain" description="DUF5916" evidence="2">
    <location>
        <begin position="497"/>
        <end position="812"/>
    </location>
</feature>
<dbReference type="SUPFAM" id="SSF49344">
    <property type="entry name" value="CBD9-like"/>
    <property type="match status" value="1"/>
</dbReference>
<dbReference type="Proteomes" id="UP000182229">
    <property type="component" value="Unassembled WGS sequence"/>
</dbReference>
<protein>
    <recommendedName>
        <fullName evidence="2">DUF5916 domain-containing protein</fullName>
    </recommendedName>
</protein>
<sequence>MAMWRRSAAPRSWGVLLALLAPGKASAQEDGVGPLAGFEAARTGEPPRVDGRLDEPTWSQVPVFSRFHQNFPTFGAPPSEHTEVRVLYDDSNLYVGVRCLDSQPQSINTQLGRRDQLPASDVVRVMIDSLHDRRNGVVFALSAGGTQEDARITHDTQVDPAWDGDWEGATTLDERGWSAELRIPLRLLRFPLAEEQRWGLHVRRQIARTHEQLDSVPLPREVNALVSRFTELRSLRRLDPPRQLTLVPYLASRVALRPGLEQGPRVWEPSLDVGVDVQAHLSSDLSLSLTINPDFAQVEADQLLVNLSRTEAYFPEKRPFFLDGLELFSPVVVDSDLAEQTLFYTRRIGLELPLLGAAKFRGSVGERVQVGVLDAVVAGVANPSGQQEVPDSRLRFHPLRPLHFAPNSSLPASVGPPTNFFASVARVQLGELGTVGATATLATPLSSECHMGVREEGCTPTGGRSAGVDLALRSPSGDYTLAAQLSGSQVTGGPAGGTRLSDGTLLRDRDAGFGLHVTGGKIGGEPWRVRVSYAHTSPRLNLNPTGYQPLQNEQALRLEPEYVRMDLAGLPEAAVGLRLSSRWSTDARTLPLGSSVSAVVRAVFPDSTSGDCDAGVEVGMRSLREVEGAGVAFERPAFGFAGCSISTDASRPLSVEGLVYVERLLSAYSPRWLSTQYVTLDATWRPLPRLQTSLGAAYDNTFEGPRWLSTGEDGVHRFGELTPRFLTLTLRQLVVLSPTLTLQAYAQLFSGFGRYARFTEMAAGPGSVLRLTELRPTSVDEDPSFQTTALNLNLVLRWQYALGSTLYVVYARSQEVTPAPGEPVTLTLWPRGLSRGAATDSLMMKLSYAW</sequence>
<reference evidence="4" key="1">
    <citation type="submission" date="2016-11" db="EMBL/GenBank/DDBJ databases">
        <authorList>
            <person name="Shukria A."/>
            <person name="Stevens D.C."/>
        </authorList>
    </citation>
    <scope>NUCLEOTIDE SEQUENCE [LARGE SCALE GENOMIC DNA]</scope>
    <source>
        <strain evidence="4">Cbfe23</strain>
    </source>
</reference>
<dbReference type="Pfam" id="PF19313">
    <property type="entry name" value="DUF5916"/>
    <property type="match status" value="2"/>
</dbReference>
<evidence type="ECO:0000256" key="1">
    <source>
        <dbReference type="SAM" id="SignalP"/>
    </source>
</evidence>
<feature type="chain" id="PRO_5012024490" description="DUF5916 domain-containing protein" evidence="1">
    <location>
        <begin position="28"/>
        <end position="850"/>
    </location>
</feature>
<feature type="signal peptide" evidence="1">
    <location>
        <begin position="1"/>
        <end position="27"/>
    </location>
</feature>
<dbReference type="CDD" id="cd09618">
    <property type="entry name" value="CBM9_like_2"/>
    <property type="match status" value="1"/>
</dbReference>
<proteinExistence type="predicted"/>
<keyword evidence="4" id="KW-1185">Reference proteome</keyword>
<name>A0A1L9B8J8_9BACT</name>
<dbReference type="STRING" id="83449.BON30_20290"/>
<dbReference type="Gene3D" id="2.60.40.1190">
    <property type="match status" value="1"/>
</dbReference>
<dbReference type="EMBL" id="MPIN01000005">
    <property type="protein sequence ID" value="OJH38585.1"/>
    <property type="molecule type" value="Genomic_DNA"/>
</dbReference>